<proteinExistence type="predicted"/>
<evidence type="ECO:0000313" key="1">
    <source>
        <dbReference type="EMBL" id="KAB1443337.1"/>
    </source>
</evidence>
<dbReference type="EMBL" id="WAIE01000001">
    <property type="protein sequence ID" value="KAB1443337.1"/>
    <property type="molecule type" value="Genomic_DNA"/>
</dbReference>
<accession>A0A6N6N8S9</accession>
<keyword evidence="2" id="KW-1185">Reference proteome</keyword>
<comment type="caution">
    <text evidence="1">The sequence shown here is derived from an EMBL/GenBank/DDBJ whole genome shotgun (WGS) entry which is preliminary data.</text>
</comment>
<gene>
    <name evidence="1" type="ORF">F8A88_03490</name>
</gene>
<evidence type="ECO:0000313" key="2">
    <source>
        <dbReference type="Proteomes" id="UP000438699"/>
    </source>
</evidence>
<protein>
    <submittedName>
        <fullName evidence="1">Uncharacterized protein</fullName>
    </submittedName>
</protein>
<name>A0A6N6N8S9_9BACT</name>
<dbReference type="RefSeq" id="WP_151149687.1">
    <property type="nucleotide sequence ID" value="NZ_WAIE01000001.1"/>
</dbReference>
<reference evidence="1 2" key="1">
    <citation type="journal article" date="2017" name="Int. J. Syst. Evol. Microbiol.">
        <title>Desulfovibrio senegalensis sp. nov., a mesophilic sulfate reducer isolated from marine sediment.</title>
        <authorList>
            <person name="Thioye A."/>
            <person name="Gam Z.B.A."/>
            <person name="Mbengue M."/>
            <person name="Cayol J.L."/>
            <person name="Joseph-Bartoli M."/>
            <person name="Toure-Kane C."/>
            <person name="Labat M."/>
        </authorList>
    </citation>
    <scope>NUCLEOTIDE SEQUENCE [LARGE SCALE GENOMIC DNA]</scope>
    <source>
        <strain evidence="1 2">DSM 101509</strain>
    </source>
</reference>
<dbReference type="OrthoDB" id="5456146at2"/>
<dbReference type="AlphaFoldDB" id="A0A6N6N8S9"/>
<dbReference type="Proteomes" id="UP000438699">
    <property type="component" value="Unassembled WGS sequence"/>
</dbReference>
<sequence>MTVRFDQSRRRFICRWQEPTQITIDKKTGTINRTRMISIKVSETGKLNKRDCSRHEGHPMYPHINRFNRKLNQMNYFPRKSQGHKCVCCGTEEDVSPHYDIESKSVLWLCRKHQFGCPMSDA</sequence>
<organism evidence="1 2">
    <name type="scientific">Pseudodesulfovibrio senegalensis</name>
    <dbReference type="NCBI Taxonomy" id="1721087"/>
    <lineage>
        <taxon>Bacteria</taxon>
        <taxon>Pseudomonadati</taxon>
        <taxon>Thermodesulfobacteriota</taxon>
        <taxon>Desulfovibrionia</taxon>
        <taxon>Desulfovibrionales</taxon>
        <taxon>Desulfovibrionaceae</taxon>
    </lineage>
</organism>